<feature type="compositionally biased region" description="Basic and acidic residues" evidence="1">
    <location>
        <begin position="229"/>
        <end position="243"/>
    </location>
</feature>
<protein>
    <submittedName>
        <fullName evidence="2">Uncharacterized protein</fullName>
    </submittedName>
</protein>
<feature type="compositionally biased region" description="Basic and acidic residues" evidence="1">
    <location>
        <begin position="149"/>
        <end position="163"/>
    </location>
</feature>
<evidence type="ECO:0000313" key="3">
    <source>
        <dbReference type="Proteomes" id="UP000019666"/>
    </source>
</evidence>
<dbReference type="AlphaFoldDB" id="A0A017HQH4"/>
<proteinExistence type="predicted"/>
<feature type="compositionally biased region" description="Basic residues" evidence="1">
    <location>
        <begin position="244"/>
        <end position="260"/>
    </location>
</feature>
<comment type="caution">
    <text evidence="2">The sequence shown here is derived from an EMBL/GenBank/DDBJ whole genome shotgun (WGS) entry which is preliminary data.</text>
</comment>
<evidence type="ECO:0000313" key="2">
    <source>
        <dbReference type="EMBL" id="EYD76616.1"/>
    </source>
</evidence>
<dbReference type="HOGENOM" id="CLU_917934_0_0_5"/>
<feature type="compositionally biased region" description="Basic and acidic residues" evidence="1">
    <location>
        <begin position="206"/>
        <end position="219"/>
    </location>
</feature>
<evidence type="ECO:0000256" key="1">
    <source>
        <dbReference type="SAM" id="MobiDB-lite"/>
    </source>
</evidence>
<feature type="region of interest" description="Disordered" evidence="1">
    <location>
        <begin position="1"/>
        <end position="77"/>
    </location>
</feature>
<sequence>MPAGAAKELGPGGRPPLGDVGDPLSDRTAEPLEKVRQAGAIEERHGQERAGLSVRRQDDAGGGELQKREGQILDRVPDADRRVGGALPAIAQALTLPEEGLGCQAIDGKTLPPPSGRDLRLGVAGRGGLRLQAPCQALGIGDEGGEGGGDGRRGLLRVGRDWAPDQDLAPGVGKAAVGGGPTHQLPSDLQDRAAPGPVQEVGGGQEKGDGQEERPHGHQDGLQPRHARSGREHEGRDRGDQDRHRQRPKQPCRRLRHVRDRRTTAEVGGLAGANGARGTGQGHGVGSSRGMPTQETSRKLTKR</sequence>
<reference evidence="2 3" key="1">
    <citation type="submission" date="2013-02" db="EMBL/GenBank/DDBJ databases">
        <authorList>
            <person name="Fiebig A."/>
            <person name="Goeker M."/>
            <person name="Klenk H.-P.P."/>
        </authorList>
    </citation>
    <scope>NUCLEOTIDE SEQUENCE [LARGE SCALE GENOMIC DNA]</scope>
    <source>
        <strain evidence="2 3">DSM 19309</strain>
    </source>
</reference>
<feature type="compositionally biased region" description="Basic and acidic residues" evidence="1">
    <location>
        <begin position="55"/>
        <end position="77"/>
    </location>
</feature>
<keyword evidence="3" id="KW-1185">Reference proteome</keyword>
<dbReference type="EMBL" id="AOSK01000041">
    <property type="protein sequence ID" value="EYD76616.1"/>
    <property type="molecule type" value="Genomic_DNA"/>
</dbReference>
<accession>A0A017HQH4</accession>
<name>A0A017HQH4_9RHOB</name>
<dbReference type="Proteomes" id="UP000019666">
    <property type="component" value="Unassembled WGS sequence"/>
</dbReference>
<gene>
    <name evidence="2" type="ORF">Rumeso_01574</name>
</gene>
<feature type="compositionally biased region" description="Basic and acidic residues" evidence="1">
    <location>
        <begin position="24"/>
        <end position="48"/>
    </location>
</feature>
<feature type="compositionally biased region" description="Gly residues" evidence="1">
    <location>
        <begin position="269"/>
        <end position="287"/>
    </location>
</feature>
<organism evidence="2 3">
    <name type="scientific">Rubellimicrobium mesophilum DSM 19309</name>
    <dbReference type="NCBI Taxonomy" id="442562"/>
    <lineage>
        <taxon>Bacteria</taxon>
        <taxon>Pseudomonadati</taxon>
        <taxon>Pseudomonadota</taxon>
        <taxon>Alphaproteobacteria</taxon>
        <taxon>Rhodobacterales</taxon>
        <taxon>Roseobacteraceae</taxon>
        <taxon>Rubellimicrobium</taxon>
    </lineage>
</organism>
<feature type="region of interest" description="Disordered" evidence="1">
    <location>
        <begin position="138"/>
        <end position="303"/>
    </location>
</feature>